<protein>
    <submittedName>
        <fullName evidence="1">Uncharacterized protein</fullName>
    </submittedName>
</protein>
<evidence type="ECO:0000313" key="1">
    <source>
        <dbReference type="Ensembl" id="ENSNPEP00000015184.1"/>
    </source>
</evidence>
<organism evidence="1 2">
    <name type="scientific">Nothoprocta perdicaria</name>
    <name type="common">Chilean tinamou</name>
    <name type="synonym">Crypturus perdicarius</name>
    <dbReference type="NCBI Taxonomy" id="30464"/>
    <lineage>
        <taxon>Eukaryota</taxon>
        <taxon>Metazoa</taxon>
        <taxon>Chordata</taxon>
        <taxon>Craniata</taxon>
        <taxon>Vertebrata</taxon>
        <taxon>Euteleostomi</taxon>
        <taxon>Archelosauria</taxon>
        <taxon>Archosauria</taxon>
        <taxon>Dinosauria</taxon>
        <taxon>Saurischia</taxon>
        <taxon>Theropoda</taxon>
        <taxon>Coelurosauria</taxon>
        <taxon>Aves</taxon>
        <taxon>Palaeognathae</taxon>
        <taxon>Tinamiformes</taxon>
        <taxon>Tinamidae</taxon>
        <taxon>Nothoprocta</taxon>
    </lineage>
</organism>
<evidence type="ECO:0000313" key="2">
    <source>
        <dbReference type="Proteomes" id="UP000694420"/>
    </source>
</evidence>
<dbReference type="Ensembl" id="ENSNPET00000015560.1">
    <property type="protein sequence ID" value="ENSNPEP00000015184.1"/>
    <property type="gene ID" value="ENSNPEG00000011343.1"/>
</dbReference>
<accession>A0A8C7EF30</accession>
<dbReference type="Proteomes" id="UP000694420">
    <property type="component" value="Unplaced"/>
</dbReference>
<keyword evidence="2" id="KW-1185">Reference proteome</keyword>
<name>A0A8C7EF30_NOTPE</name>
<reference evidence="1" key="1">
    <citation type="submission" date="2025-08" db="UniProtKB">
        <authorList>
            <consortium name="Ensembl"/>
        </authorList>
    </citation>
    <scope>IDENTIFICATION</scope>
</reference>
<dbReference type="AlphaFoldDB" id="A0A8C7EF30"/>
<reference evidence="1" key="2">
    <citation type="submission" date="2025-09" db="UniProtKB">
        <authorList>
            <consortium name="Ensembl"/>
        </authorList>
    </citation>
    <scope>IDENTIFICATION</scope>
</reference>
<proteinExistence type="predicted"/>
<sequence length="102" mass="11622">MAENPGQRHAGGSCVADNSFLWVSVSNSEYQYLLAWIFFLADGNSYFKSATSANSPALWEILEQFLTWGKGENTAWGVWQNLHLGLIYFCPRQQSYQQRKHG</sequence>